<name>A0A4R7V7P2_9PSEU</name>
<sequence length="60" mass="6599">MSEGERRPRWGWVVTCFVLGVVLVVLALFLEDRWAWQGTTPSVLVNVGTTLGLAGVLVSR</sequence>
<dbReference type="EMBL" id="SOCP01000015">
    <property type="protein sequence ID" value="TDV43746.1"/>
    <property type="molecule type" value="Genomic_DNA"/>
</dbReference>
<feature type="transmembrane region" description="Helical" evidence="1">
    <location>
        <begin position="42"/>
        <end position="59"/>
    </location>
</feature>
<dbReference type="RefSeq" id="WP_133906953.1">
    <property type="nucleotide sequence ID" value="NZ_SOCP01000015.1"/>
</dbReference>
<comment type="caution">
    <text evidence="2">The sequence shown here is derived from an EMBL/GenBank/DDBJ whole genome shotgun (WGS) entry which is preliminary data.</text>
</comment>
<evidence type="ECO:0000313" key="3">
    <source>
        <dbReference type="Proteomes" id="UP000294927"/>
    </source>
</evidence>
<keyword evidence="1" id="KW-1133">Transmembrane helix</keyword>
<feature type="transmembrane region" description="Helical" evidence="1">
    <location>
        <begin position="12"/>
        <end position="30"/>
    </location>
</feature>
<keyword evidence="1" id="KW-0812">Transmembrane</keyword>
<keyword evidence="1" id="KW-0472">Membrane</keyword>
<evidence type="ECO:0000256" key="1">
    <source>
        <dbReference type="SAM" id="Phobius"/>
    </source>
</evidence>
<dbReference type="Proteomes" id="UP000294927">
    <property type="component" value="Unassembled WGS sequence"/>
</dbReference>
<evidence type="ECO:0000313" key="2">
    <source>
        <dbReference type="EMBL" id="TDV43746.1"/>
    </source>
</evidence>
<reference evidence="2 3" key="1">
    <citation type="submission" date="2019-03" db="EMBL/GenBank/DDBJ databases">
        <title>Genomic Encyclopedia of Archaeal and Bacterial Type Strains, Phase II (KMG-II): from individual species to whole genera.</title>
        <authorList>
            <person name="Goeker M."/>
        </authorList>
    </citation>
    <scope>NUCLEOTIDE SEQUENCE [LARGE SCALE GENOMIC DNA]</scope>
    <source>
        <strain evidence="2 3">DSM 45499</strain>
    </source>
</reference>
<dbReference type="AlphaFoldDB" id="A0A4R7V7P2"/>
<gene>
    <name evidence="2" type="ORF">CLV71_115210</name>
</gene>
<keyword evidence="3" id="KW-1185">Reference proteome</keyword>
<protein>
    <submittedName>
        <fullName evidence="2">Uncharacterized protein</fullName>
    </submittedName>
</protein>
<organism evidence="2 3">
    <name type="scientific">Actinophytocola oryzae</name>
    <dbReference type="NCBI Taxonomy" id="502181"/>
    <lineage>
        <taxon>Bacteria</taxon>
        <taxon>Bacillati</taxon>
        <taxon>Actinomycetota</taxon>
        <taxon>Actinomycetes</taxon>
        <taxon>Pseudonocardiales</taxon>
        <taxon>Pseudonocardiaceae</taxon>
    </lineage>
</organism>
<accession>A0A4R7V7P2</accession>
<proteinExistence type="predicted"/>